<proteinExistence type="predicted"/>
<feature type="transmembrane region" description="Helical" evidence="1">
    <location>
        <begin position="217"/>
        <end position="236"/>
    </location>
</feature>
<sequence>MTDTTSEASVTGLDRKAKVGWSLAGAAVVVALCVAIFDQGALGLWGLLPIVVYALLALLELNILLSTFIAMVTAMILARLSLLDIGTALADSMGSFITVVGIIILLGAGVGAIANATGAAQALVSSVMKVAGTESTTRTQLGIVLAAILIVGSLGTLAGGNSIIAPLVIPLAAAASLSRPATAVTLHTAGAAGLVLGPFTPPVVTIMGAADISYSEYLFGAGLPLAAVFVIVGFVMTRVLNARTRDETYGEEDLADLTSPADQPAHARTAAAAFIGTILVMTVIGIVIQAGYVYAIVVMLTTALTTSIAGRLDPSHAVTTFCRGAGTLLWLFFMFWFFDVILVIVENSGAYQVLLDAVAPAMQDAGPWPFLMLTLLVGWIGIAGAAVAQVVLIDKLFAPLAASLGIPPIAWAAALLGGSQIDWFGPFPNGDMVGQMGIARSQNLKAMLIAGWTVMTVSVFVLAALFWILL</sequence>
<feature type="transmembrane region" description="Helical" evidence="1">
    <location>
        <begin position="19"/>
        <end position="37"/>
    </location>
</feature>
<dbReference type="Pfam" id="PF02447">
    <property type="entry name" value="GntP_permease"/>
    <property type="match status" value="1"/>
</dbReference>
<evidence type="ECO:0000313" key="3">
    <source>
        <dbReference type="Proteomes" id="UP001056455"/>
    </source>
</evidence>
<name>A0ABY4YR68_9MICO</name>
<feature type="transmembrane region" description="Helical" evidence="1">
    <location>
        <begin position="96"/>
        <end position="120"/>
    </location>
</feature>
<reference evidence="2" key="1">
    <citation type="submission" date="2022-06" db="EMBL/GenBank/DDBJ databases">
        <title>Ornithinimicrobium HY1793.</title>
        <authorList>
            <person name="Huang Y."/>
        </authorList>
    </citation>
    <scope>NUCLEOTIDE SEQUENCE</scope>
    <source>
        <strain evidence="2">HY1793</strain>
    </source>
</reference>
<gene>
    <name evidence="2" type="ORF">NF556_13595</name>
</gene>
<dbReference type="EMBL" id="CP099489">
    <property type="protein sequence ID" value="USQ78657.1"/>
    <property type="molecule type" value="Genomic_DNA"/>
</dbReference>
<feature type="transmembrane region" description="Helical" evidence="1">
    <location>
        <begin position="446"/>
        <end position="469"/>
    </location>
</feature>
<dbReference type="Proteomes" id="UP001056455">
    <property type="component" value="Chromosome"/>
</dbReference>
<accession>A0ABY4YR68</accession>
<feature type="transmembrane region" description="Helical" evidence="1">
    <location>
        <begin position="370"/>
        <end position="393"/>
    </location>
</feature>
<keyword evidence="1" id="KW-0812">Transmembrane</keyword>
<evidence type="ECO:0000256" key="1">
    <source>
        <dbReference type="SAM" id="Phobius"/>
    </source>
</evidence>
<keyword evidence="1" id="KW-1133">Transmembrane helix</keyword>
<organism evidence="2 3">
    <name type="scientific">Ornithinimicrobium faecis</name>
    <dbReference type="NCBI Taxonomy" id="2934158"/>
    <lineage>
        <taxon>Bacteria</taxon>
        <taxon>Bacillati</taxon>
        <taxon>Actinomycetota</taxon>
        <taxon>Actinomycetes</taxon>
        <taxon>Micrococcales</taxon>
        <taxon>Ornithinimicrobiaceae</taxon>
        <taxon>Ornithinimicrobium</taxon>
    </lineage>
</organism>
<evidence type="ECO:0000313" key="2">
    <source>
        <dbReference type="EMBL" id="USQ78657.1"/>
    </source>
</evidence>
<feature type="transmembrane region" description="Helical" evidence="1">
    <location>
        <begin position="324"/>
        <end position="345"/>
    </location>
</feature>
<feature type="transmembrane region" description="Helical" evidence="1">
    <location>
        <begin position="43"/>
        <end position="61"/>
    </location>
</feature>
<keyword evidence="1" id="KW-0472">Membrane</keyword>
<keyword evidence="3" id="KW-1185">Reference proteome</keyword>
<feature type="transmembrane region" description="Helical" evidence="1">
    <location>
        <begin position="141"/>
        <end position="169"/>
    </location>
</feature>
<dbReference type="RefSeq" id="WP_252591454.1">
    <property type="nucleotide sequence ID" value="NZ_CP099489.1"/>
</dbReference>
<feature type="transmembrane region" description="Helical" evidence="1">
    <location>
        <begin position="68"/>
        <end position="90"/>
    </location>
</feature>
<protein>
    <submittedName>
        <fullName evidence="2">Uncharacterized protein</fullName>
    </submittedName>
</protein>
<feature type="transmembrane region" description="Helical" evidence="1">
    <location>
        <begin position="269"/>
        <end position="288"/>
    </location>
</feature>
<dbReference type="InterPro" id="IPR003474">
    <property type="entry name" value="Glcn_transporter"/>
</dbReference>